<keyword evidence="4" id="KW-1185">Reference proteome</keyword>
<dbReference type="PANTHER" id="PTHR15157">
    <property type="entry name" value="UV RADIATION RESISTANCE-ASSOCIATED GENE PROTEIN"/>
    <property type="match status" value="1"/>
</dbReference>
<name>A0ABQ9JPN7_9CUCU</name>
<evidence type="ECO:0000313" key="3">
    <source>
        <dbReference type="EMBL" id="KAJ8979568.1"/>
    </source>
</evidence>
<evidence type="ECO:0000256" key="2">
    <source>
        <dbReference type="SAM" id="MobiDB-lite"/>
    </source>
</evidence>
<organism evidence="3 4">
    <name type="scientific">Molorchus minor</name>
    <dbReference type="NCBI Taxonomy" id="1323400"/>
    <lineage>
        <taxon>Eukaryota</taxon>
        <taxon>Metazoa</taxon>
        <taxon>Ecdysozoa</taxon>
        <taxon>Arthropoda</taxon>
        <taxon>Hexapoda</taxon>
        <taxon>Insecta</taxon>
        <taxon>Pterygota</taxon>
        <taxon>Neoptera</taxon>
        <taxon>Endopterygota</taxon>
        <taxon>Coleoptera</taxon>
        <taxon>Polyphaga</taxon>
        <taxon>Cucujiformia</taxon>
        <taxon>Chrysomeloidea</taxon>
        <taxon>Cerambycidae</taxon>
        <taxon>Lamiinae</taxon>
        <taxon>Monochamini</taxon>
        <taxon>Molorchus</taxon>
    </lineage>
</organism>
<proteinExistence type="predicted"/>
<dbReference type="EMBL" id="JAPWTJ010000329">
    <property type="protein sequence ID" value="KAJ8979568.1"/>
    <property type="molecule type" value="Genomic_DNA"/>
</dbReference>
<evidence type="ECO:0000256" key="1">
    <source>
        <dbReference type="ARBA" id="ARBA00023054"/>
    </source>
</evidence>
<dbReference type="PANTHER" id="PTHR15157:SF5">
    <property type="entry name" value="UV RADIATION RESISTANCE-ASSOCIATED GENE PROTEIN"/>
    <property type="match status" value="1"/>
</dbReference>
<feature type="region of interest" description="Disordered" evidence="2">
    <location>
        <begin position="216"/>
        <end position="258"/>
    </location>
</feature>
<sequence length="447" mass="50368">MAHYAQSKTILHPVYFTISFQYSRHHIENNLHIFKFTLFNFFSDCSDIGLSVALGYITHILKMCSTFLQVPLRYPLTHYGSMSFITDNVSPLLPDTERDFPLYTKGKDKAQFTYAVYLLNKNIAQLRWLCYMNTNDLRATLANLLSFLQGQRDLRPESLLPANNKLTLAAEQKVADIKVSQASTPNLSINEKYVSLHSFGSNSNISDPILDCIRKENQLRRSSSPTRKSSRKAASKPCRNSECGKGLRDTGSTTSVSTNDSITNMIKITNGREIASRTHSQAAKGYFESIEQGTDVLDIGITSTKSRSIKINSDTQLRKMAAEDSFDIKQTKRISRSVGSYTDDEYSLVLRTSFELGSEPLLNITSVAKEEEQRNEIYVRNLQDGQQEFLEQWIESAPNLIYSMENLYGDEFLGSSSGQIVSENSPLMARTDALINTKSFNLVKPKP</sequence>
<keyword evidence="1" id="KW-0175">Coiled coil</keyword>
<protein>
    <submittedName>
        <fullName evidence="3">Uncharacterized protein</fullName>
    </submittedName>
</protein>
<dbReference type="Proteomes" id="UP001162164">
    <property type="component" value="Unassembled WGS sequence"/>
</dbReference>
<gene>
    <name evidence="3" type="ORF">NQ317_019143</name>
</gene>
<reference evidence="3" key="1">
    <citation type="journal article" date="2023" name="Insect Mol. Biol.">
        <title>Genome sequencing provides insights into the evolution of gene families encoding plant cell wall-degrading enzymes in longhorned beetles.</title>
        <authorList>
            <person name="Shin N.R."/>
            <person name="Okamura Y."/>
            <person name="Kirsch R."/>
            <person name="Pauchet Y."/>
        </authorList>
    </citation>
    <scope>NUCLEOTIDE SEQUENCE</scope>
    <source>
        <strain evidence="3">MMC_N1</strain>
    </source>
</reference>
<evidence type="ECO:0000313" key="4">
    <source>
        <dbReference type="Proteomes" id="UP001162164"/>
    </source>
</evidence>
<accession>A0ABQ9JPN7</accession>
<comment type="caution">
    <text evidence="3">The sequence shown here is derived from an EMBL/GenBank/DDBJ whole genome shotgun (WGS) entry which is preliminary data.</text>
</comment>